<organism evidence="1 2">
    <name type="scientific">Rhizopus delemar (strain RA 99-880 / ATCC MYA-4621 / FGSC 9543 / NRRL 43880)</name>
    <name type="common">Mucormycosis agent</name>
    <name type="synonym">Rhizopus arrhizus var. delemar</name>
    <dbReference type="NCBI Taxonomy" id="246409"/>
    <lineage>
        <taxon>Eukaryota</taxon>
        <taxon>Fungi</taxon>
        <taxon>Fungi incertae sedis</taxon>
        <taxon>Mucoromycota</taxon>
        <taxon>Mucoromycotina</taxon>
        <taxon>Mucoromycetes</taxon>
        <taxon>Mucorales</taxon>
        <taxon>Mucorineae</taxon>
        <taxon>Rhizopodaceae</taxon>
        <taxon>Rhizopus</taxon>
    </lineage>
</organism>
<dbReference type="InParanoid" id="I1BXF3"/>
<dbReference type="VEuPathDB" id="FungiDB:RO3G_05588"/>
<name>I1BXF3_RHIO9</name>
<proteinExistence type="predicted"/>
<keyword evidence="2" id="KW-1185">Reference proteome</keyword>
<protein>
    <submittedName>
        <fullName evidence="1">Uncharacterized protein</fullName>
    </submittedName>
</protein>
<sequence>MTMVANGVHIIPNNILDKSNISSAIKPSTV</sequence>
<dbReference type="AlphaFoldDB" id="I1BXF3"/>
<dbReference type="Proteomes" id="UP000009138">
    <property type="component" value="Unassembled WGS sequence"/>
</dbReference>
<accession>I1BXF3</accession>
<dbReference type="EMBL" id="CH476735">
    <property type="protein sequence ID" value="EIE80883.1"/>
    <property type="molecule type" value="Genomic_DNA"/>
</dbReference>
<evidence type="ECO:0000313" key="1">
    <source>
        <dbReference type="EMBL" id="EIE80883.1"/>
    </source>
</evidence>
<gene>
    <name evidence="1" type="ORF">RO3G_05588</name>
</gene>
<evidence type="ECO:0000313" key="2">
    <source>
        <dbReference type="Proteomes" id="UP000009138"/>
    </source>
</evidence>
<dbReference type="GeneID" id="93612559"/>
<dbReference type="RefSeq" id="XP_067516279.1">
    <property type="nucleotide sequence ID" value="XM_067660178.1"/>
</dbReference>
<reference evidence="1 2" key="1">
    <citation type="journal article" date="2009" name="PLoS Genet.">
        <title>Genomic analysis of the basal lineage fungus Rhizopus oryzae reveals a whole-genome duplication.</title>
        <authorList>
            <person name="Ma L.-J."/>
            <person name="Ibrahim A.S."/>
            <person name="Skory C."/>
            <person name="Grabherr M.G."/>
            <person name="Burger G."/>
            <person name="Butler M."/>
            <person name="Elias M."/>
            <person name="Idnurm A."/>
            <person name="Lang B.F."/>
            <person name="Sone T."/>
            <person name="Abe A."/>
            <person name="Calvo S.E."/>
            <person name="Corrochano L.M."/>
            <person name="Engels R."/>
            <person name="Fu J."/>
            <person name="Hansberg W."/>
            <person name="Kim J.-M."/>
            <person name="Kodira C.D."/>
            <person name="Koehrsen M.J."/>
            <person name="Liu B."/>
            <person name="Miranda-Saavedra D."/>
            <person name="O'Leary S."/>
            <person name="Ortiz-Castellanos L."/>
            <person name="Poulter R."/>
            <person name="Rodriguez-Romero J."/>
            <person name="Ruiz-Herrera J."/>
            <person name="Shen Y.-Q."/>
            <person name="Zeng Q."/>
            <person name="Galagan J."/>
            <person name="Birren B.W."/>
            <person name="Cuomo C.A."/>
            <person name="Wickes B.L."/>
        </authorList>
    </citation>
    <scope>NUCLEOTIDE SEQUENCE [LARGE SCALE GENOMIC DNA]</scope>
    <source>
        <strain evidence="2">RA 99-880 / ATCC MYA-4621 / FGSC 9543 / NRRL 43880</strain>
    </source>
</reference>